<organism evidence="6 7">
    <name type="scientific">Patulibacter medicamentivorans</name>
    <dbReference type="NCBI Taxonomy" id="1097667"/>
    <lineage>
        <taxon>Bacteria</taxon>
        <taxon>Bacillati</taxon>
        <taxon>Actinomycetota</taxon>
        <taxon>Thermoleophilia</taxon>
        <taxon>Solirubrobacterales</taxon>
        <taxon>Patulibacteraceae</taxon>
        <taxon>Patulibacter</taxon>
    </lineage>
</organism>
<evidence type="ECO:0000313" key="7">
    <source>
        <dbReference type="Proteomes" id="UP000005143"/>
    </source>
</evidence>
<dbReference type="InterPro" id="IPR011006">
    <property type="entry name" value="CheY-like_superfamily"/>
</dbReference>
<dbReference type="PATRIC" id="fig|1097667.3.peg.2925"/>
<dbReference type="SMART" id="SM00862">
    <property type="entry name" value="Trans_reg_C"/>
    <property type="match status" value="1"/>
</dbReference>
<dbReference type="PROSITE" id="PS50110">
    <property type="entry name" value="RESPONSE_REGULATORY"/>
    <property type="match status" value="1"/>
</dbReference>
<accession>H0E7Z3</accession>
<feature type="domain" description="Response regulatory" evidence="4">
    <location>
        <begin position="2"/>
        <end position="116"/>
    </location>
</feature>
<proteinExistence type="predicted"/>
<dbReference type="GO" id="GO:0006355">
    <property type="term" value="P:regulation of DNA-templated transcription"/>
    <property type="evidence" value="ECO:0007669"/>
    <property type="project" value="InterPro"/>
</dbReference>
<dbReference type="InterPro" id="IPR001867">
    <property type="entry name" value="OmpR/PhoB-type_DNA-bd"/>
</dbReference>
<dbReference type="RefSeq" id="WP_007576531.1">
    <property type="nucleotide sequence ID" value="NZ_AGUD01000238.1"/>
</dbReference>
<dbReference type="Pfam" id="PF00486">
    <property type="entry name" value="Trans_reg_C"/>
    <property type="match status" value="1"/>
</dbReference>
<dbReference type="CDD" id="cd00383">
    <property type="entry name" value="trans_reg_C"/>
    <property type="match status" value="1"/>
</dbReference>
<dbReference type="Gene3D" id="6.10.250.690">
    <property type="match status" value="1"/>
</dbReference>
<dbReference type="OrthoDB" id="9802426at2"/>
<evidence type="ECO:0000259" key="4">
    <source>
        <dbReference type="PROSITE" id="PS50110"/>
    </source>
</evidence>
<evidence type="ECO:0000256" key="1">
    <source>
        <dbReference type="ARBA" id="ARBA00023125"/>
    </source>
</evidence>
<evidence type="ECO:0000256" key="2">
    <source>
        <dbReference type="PROSITE-ProRule" id="PRU00169"/>
    </source>
</evidence>
<evidence type="ECO:0000256" key="3">
    <source>
        <dbReference type="PROSITE-ProRule" id="PRU01091"/>
    </source>
</evidence>
<feature type="modified residue" description="4-aspartylphosphate" evidence="2">
    <location>
        <position position="51"/>
    </location>
</feature>
<feature type="DNA-binding region" description="OmpR/PhoB-type" evidence="3">
    <location>
        <begin position="124"/>
        <end position="218"/>
    </location>
</feature>
<dbReference type="PROSITE" id="PS51755">
    <property type="entry name" value="OMPR_PHOB"/>
    <property type="match status" value="1"/>
</dbReference>
<dbReference type="GO" id="GO:0005829">
    <property type="term" value="C:cytosol"/>
    <property type="evidence" value="ECO:0007669"/>
    <property type="project" value="TreeGrafter"/>
</dbReference>
<dbReference type="Gene3D" id="1.10.10.10">
    <property type="entry name" value="Winged helix-like DNA-binding domain superfamily/Winged helix DNA-binding domain"/>
    <property type="match status" value="1"/>
</dbReference>
<protein>
    <submittedName>
        <fullName evidence="6">Two-component response regulator</fullName>
    </submittedName>
</protein>
<dbReference type="PANTHER" id="PTHR48111">
    <property type="entry name" value="REGULATOR OF RPOS"/>
    <property type="match status" value="1"/>
</dbReference>
<dbReference type="Gene3D" id="3.40.50.2300">
    <property type="match status" value="1"/>
</dbReference>
<gene>
    <name evidence="6" type="ORF">PAI11_29500</name>
</gene>
<dbReference type="AlphaFoldDB" id="H0E7Z3"/>
<dbReference type="GO" id="GO:0032993">
    <property type="term" value="C:protein-DNA complex"/>
    <property type="evidence" value="ECO:0007669"/>
    <property type="project" value="TreeGrafter"/>
</dbReference>
<dbReference type="GO" id="GO:0000156">
    <property type="term" value="F:phosphorelay response regulator activity"/>
    <property type="evidence" value="ECO:0007669"/>
    <property type="project" value="TreeGrafter"/>
</dbReference>
<keyword evidence="1 3" id="KW-0238">DNA-binding</keyword>
<dbReference type="InterPro" id="IPR036388">
    <property type="entry name" value="WH-like_DNA-bd_sf"/>
</dbReference>
<sequence length="220" mass="24376">MRILLVEDEAELATAVAQRLRVESFGVDVAGTLAEARFHADLHPYDAIVLDRRLPDGQGLELCGQWRAAGVETPILLLTAMDRTDDVVDGFAHGADDYLTKPFATEELVARVHALLRRRPARRHDTIEAGDLLIEPARRRVRRDGVIVPLTTKEFALLAFLADRAGEVVDRFEILEHCWDHAYEPESNVVDVHVAALRRKLGAASIETVRGAGYRLADGA</sequence>
<dbReference type="PANTHER" id="PTHR48111:SF36">
    <property type="entry name" value="TRANSCRIPTIONAL REGULATORY PROTEIN CUTR"/>
    <property type="match status" value="1"/>
</dbReference>
<dbReference type="Proteomes" id="UP000005143">
    <property type="component" value="Unassembled WGS sequence"/>
</dbReference>
<keyword evidence="7" id="KW-1185">Reference proteome</keyword>
<feature type="domain" description="OmpR/PhoB-type" evidence="5">
    <location>
        <begin position="124"/>
        <end position="218"/>
    </location>
</feature>
<dbReference type="InterPro" id="IPR001789">
    <property type="entry name" value="Sig_transdc_resp-reg_receiver"/>
</dbReference>
<comment type="caution">
    <text evidence="6">The sequence shown here is derived from an EMBL/GenBank/DDBJ whole genome shotgun (WGS) entry which is preliminary data.</text>
</comment>
<dbReference type="EMBL" id="AGUD01000238">
    <property type="protein sequence ID" value="EHN10191.1"/>
    <property type="molecule type" value="Genomic_DNA"/>
</dbReference>
<dbReference type="InterPro" id="IPR039420">
    <property type="entry name" value="WalR-like"/>
</dbReference>
<dbReference type="Pfam" id="PF00072">
    <property type="entry name" value="Response_reg"/>
    <property type="match status" value="1"/>
</dbReference>
<dbReference type="GO" id="GO:0000976">
    <property type="term" value="F:transcription cis-regulatory region binding"/>
    <property type="evidence" value="ECO:0007669"/>
    <property type="project" value="TreeGrafter"/>
</dbReference>
<reference evidence="6 7" key="1">
    <citation type="journal article" date="2013" name="Biodegradation">
        <title>Quantitative proteomic analysis of ibuprofen-degrading Patulibacter sp. strain I11.</title>
        <authorList>
            <person name="Almeida B."/>
            <person name="Kjeldal H."/>
            <person name="Lolas I."/>
            <person name="Knudsen A.D."/>
            <person name="Carvalho G."/>
            <person name="Nielsen K.L."/>
            <person name="Barreto Crespo M.T."/>
            <person name="Stensballe A."/>
            <person name="Nielsen J.L."/>
        </authorList>
    </citation>
    <scope>NUCLEOTIDE SEQUENCE [LARGE SCALE GENOMIC DNA]</scope>
    <source>
        <strain evidence="6 7">I11</strain>
    </source>
</reference>
<evidence type="ECO:0000259" key="5">
    <source>
        <dbReference type="PROSITE" id="PS51755"/>
    </source>
</evidence>
<name>H0E7Z3_9ACTN</name>
<keyword evidence="2" id="KW-0597">Phosphoprotein</keyword>
<dbReference type="SUPFAM" id="SSF52172">
    <property type="entry name" value="CheY-like"/>
    <property type="match status" value="1"/>
</dbReference>
<evidence type="ECO:0000313" key="6">
    <source>
        <dbReference type="EMBL" id="EHN10191.1"/>
    </source>
</evidence>
<dbReference type="SMART" id="SM00448">
    <property type="entry name" value="REC"/>
    <property type="match status" value="1"/>
</dbReference>